<reference evidence="7 8" key="1">
    <citation type="submission" date="2017-06" db="EMBL/GenBank/DDBJ databases">
        <authorList>
            <consortium name="Pathogen Informatics"/>
        </authorList>
    </citation>
    <scope>NUCLEOTIDE SEQUENCE [LARGE SCALE GENOMIC DNA]</scope>
    <source>
        <strain evidence="7 8">NCTC12018</strain>
    </source>
</reference>
<dbReference type="EC" id="5.4.99.25" evidence="5"/>
<dbReference type="CDD" id="cd02573">
    <property type="entry name" value="PseudoU_synth_EcTruB"/>
    <property type="match status" value="1"/>
</dbReference>
<evidence type="ECO:0000256" key="3">
    <source>
        <dbReference type="ARBA" id="ARBA00022694"/>
    </source>
</evidence>
<proteinExistence type="inferred from homology"/>
<dbReference type="GO" id="GO:0160148">
    <property type="term" value="F:tRNA pseudouridine(55) synthase activity"/>
    <property type="evidence" value="ECO:0007669"/>
    <property type="project" value="UniProtKB-EC"/>
</dbReference>
<keyword evidence="8" id="KW-1185">Reference proteome</keyword>
<dbReference type="Proteomes" id="UP000214973">
    <property type="component" value="Chromosome 1"/>
</dbReference>
<feature type="domain" description="Pseudouridine synthase II N-terminal" evidence="6">
    <location>
        <begin position="23"/>
        <end position="86"/>
    </location>
</feature>
<dbReference type="HAMAP" id="MF_01080">
    <property type="entry name" value="TruB_bact"/>
    <property type="match status" value="1"/>
</dbReference>
<dbReference type="InterPro" id="IPR002501">
    <property type="entry name" value="PsdUridine_synth_N"/>
</dbReference>
<feature type="domain" description="Pseudouridine synthase II N-terminal" evidence="6">
    <location>
        <begin position="103"/>
        <end position="193"/>
    </location>
</feature>
<dbReference type="Pfam" id="PF01509">
    <property type="entry name" value="TruB_N"/>
    <property type="match status" value="2"/>
</dbReference>
<accession>A0A239YWK3</accession>
<evidence type="ECO:0000313" key="8">
    <source>
        <dbReference type="Proteomes" id="UP000214973"/>
    </source>
</evidence>
<dbReference type="PANTHER" id="PTHR13767">
    <property type="entry name" value="TRNA-PSEUDOURIDINE SYNTHASE"/>
    <property type="match status" value="1"/>
</dbReference>
<dbReference type="Gene3D" id="3.30.2350.10">
    <property type="entry name" value="Pseudouridine synthase"/>
    <property type="match status" value="1"/>
</dbReference>
<dbReference type="InterPro" id="IPR014780">
    <property type="entry name" value="tRNA_psdUridine_synth_TruB"/>
</dbReference>
<feature type="active site" description="Nucleophile" evidence="5">
    <location>
        <position position="38"/>
    </location>
</feature>
<protein>
    <recommendedName>
        <fullName evidence="5">tRNA pseudouridine synthase B</fullName>
        <ecNumber evidence="5">5.4.99.25</ecNumber>
    </recommendedName>
    <alternativeName>
        <fullName evidence="5">tRNA pseudouridine(55) synthase</fullName>
        <shortName evidence="5">Psi55 synthase</shortName>
    </alternativeName>
    <alternativeName>
        <fullName evidence="5">tRNA pseudouridylate synthase</fullName>
    </alternativeName>
    <alternativeName>
        <fullName evidence="5">tRNA-uridine isomerase</fullName>
    </alternativeName>
</protein>
<dbReference type="InterPro" id="IPR020103">
    <property type="entry name" value="PsdUridine_synth_cat_dom_sf"/>
</dbReference>
<dbReference type="KEGG" id="vrm:44547418_00799"/>
<evidence type="ECO:0000259" key="6">
    <source>
        <dbReference type="Pfam" id="PF01509"/>
    </source>
</evidence>
<keyword evidence="4 5" id="KW-0413">Isomerase</keyword>
<comment type="catalytic activity">
    <reaction evidence="1 5">
        <text>uridine(55) in tRNA = pseudouridine(55) in tRNA</text>
        <dbReference type="Rhea" id="RHEA:42532"/>
        <dbReference type="Rhea" id="RHEA-COMP:10101"/>
        <dbReference type="Rhea" id="RHEA-COMP:10102"/>
        <dbReference type="ChEBI" id="CHEBI:65314"/>
        <dbReference type="ChEBI" id="CHEBI:65315"/>
        <dbReference type="EC" id="5.4.99.25"/>
    </reaction>
</comment>
<sequence>MDGILPFLKPPGITSHDAVAICRRILKEKRIGHSGTLDPMAYGVLPIFLGKATRLIEYTEDFDKTYVAECKFGTFTDTEDSSGSPVLPDADMSLRAGVLVDSQTGSSILDESIGKPGFDELQSILKTFEGEQYQRPSKYSAIKVNGIRAYEYARKGIPVELPLRRIHIKQIELIAYGFPYFTVRITCSGGTYIRSLLRDICISLGIPGMMTSLARTQVGPFDISMTKMAEELMVHGESLLLPTDTAVSHLSQVVVNSVQLRMMIEGKELPIGKDFAFTETGHLYRAYGPHGFIGIMKRTDHTLKVDKNIFIKG</sequence>
<dbReference type="GO" id="GO:0031119">
    <property type="term" value="P:tRNA pseudouridine synthesis"/>
    <property type="evidence" value="ECO:0007669"/>
    <property type="project" value="UniProtKB-UniRule"/>
</dbReference>
<comment type="function">
    <text evidence="5">Responsible for synthesis of pseudouridine from uracil-55 in the psi GC loop of transfer RNAs.</text>
</comment>
<comment type="similarity">
    <text evidence="2 5">Belongs to the pseudouridine synthase TruB family. Type 1 subfamily.</text>
</comment>
<evidence type="ECO:0000256" key="2">
    <source>
        <dbReference type="ARBA" id="ARBA00005642"/>
    </source>
</evidence>
<dbReference type="AlphaFoldDB" id="A0A239YWK3"/>
<evidence type="ECO:0000256" key="4">
    <source>
        <dbReference type="ARBA" id="ARBA00023235"/>
    </source>
</evidence>
<evidence type="ECO:0000256" key="5">
    <source>
        <dbReference type="HAMAP-Rule" id="MF_01080"/>
    </source>
</evidence>
<gene>
    <name evidence="5 7" type="primary">truB</name>
    <name evidence="7" type="ORF">SAMEA44547418_00799</name>
</gene>
<dbReference type="EMBL" id="LT906470">
    <property type="protein sequence ID" value="SNV63130.1"/>
    <property type="molecule type" value="Genomic_DNA"/>
</dbReference>
<dbReference type="PANTHER" id="PTHR13767:SF2">
    <property type="entry name" value="PSEUDOURIDYLATE SYNTHASE TRUB1"/>
    <property type="match status" value="1"/>
</dbReference>
<dbReference type="RefSeq" id="WP_095065787.1">
    <property type="nucleotide sequence ID" value="NZ_LT906470.1"/>
</dbReference>
<dbReference type="SUPFAM" id="SSF55120">
    <property type="entry name" value="Pseudouridine synthase"/>
    <property type="match status" value="1"/>
</dbReference>
<evidence type="ECO:0000313" key="7">
    <source>
        <dbReference type="EMBL" id="SNV63130.1"/>
    </source>
</evidence>
<keyword evidence="3 5" id="KW-0819">tRNA processing</keyword>
<dbReference type="GO" id="GO:0003723">
    <property type="term" value="F:RNA binding"/>
    <property type="evidence" value="ECO:0007669"/>
    <property type="project" value="InterPro"/>
</dbReference>
<evidence type="ECO:0000256" key="1">
    <source>
        <dbReference type="ARBA" id="ARBA00000385"/>
    </source>
</evidence>
<organism evidence="7 8">
    <name type="scientific">Veillonella rodentium</name>
    <dbReference type="NCBI Taxonomy" id="248315"/>
    <lineage>
        <taxon>Bacteria</taxon>
        <taxon>Bacillati</taxon>
        <taxon>Bacillota</taxon>
        <taxon>Negativicutes</taxon>
        <taxon>Veillonellales</taxon>
        <taxon>Veillonellaceae</taxon>
        <taxon>Veillonella</taxon>
    </lineage>
</organism>
<name>A0A239YWK3_9FIRM</name>
<dbReference type="GO" id="GO:1990481">
    <property type="term" value="P:mRNA pseudouridine synthesis"/>
    <property type="evidence" value="ECO:0007669"/>
    <property type="project" value="TreeGrafter"/>
</dbReference>